<dbReference type="Proteomes" id="UP001207468">
    <property type="component" value="Unassembled WGS sequence"/>
</dbReference>
<evidence type="ECO:0000313" key="1">
    <source>
        <dbReference type="EMBL" id="KAI9512372.1"/>
    </source>
</evidence>
<proteinExistence type="predicted"/>
<name>A0ACC0UNG3_9AGAM</name>
<reference evidence="1" key="1">
    <citation type="submission" date="2021-03" db="EMBL/GenBank/DDBJ databases">
        <title>Evolutionary priming and transition to the ectomycorrhizal habit in an iconic lineage of mushroom-forming fungi: is preadaptation a requirement?</title>
        <authorList>
            <consortium name="DOE Joint Genome Institute"/>
            <person name="Looney B.P."/>
            <person name="Miyauchi S."/>
            <person name="Morin E."/>
            <person name="Drula E."/>
            <person name="Courty P.E."/>
            <person name="Chicoki N."/>
            <person name="Fauchery L."/>
            <person name="Kohler A."/>
            <person name="Kuo A."/>
            <person name="LaButti K."/>
            <person name="Pangilinan J."/>
            <person name="Lipzen A."/>
            <person name="Riley R."/>
            <person name="Andreopoulos W."/>
            <person name="He G."/>
            <person name="Johnson J."/>
            <person name="Barry K.W."/>
            <person name="Grigoriev I.V."/>
            <person name="Nagy L."/>
            <person name="Hibbett D."/>
            <person name="Henrissat B."/>
            <person name="Matheny P.B."/>
            <person name="Labbe J."/>
            <person name="Martin A.F."/>
        </authorList>
    </citation>
    <scope>NUCLEOTIDE SEQUENCE</scope>
    <source>
        <strain evidence="1">BPL698</strain>
    </source>
</reference>
<protein>
    <submittedName>
        <fullName evidence="1">Uncharacterized protein</fullName>
    </submittedName>
</protein>
<sequence length="252" mass="29021">MLSPYHRYKSTLPFLITRHRFRMDIAIQSSPEKINVLAHQQYHSLDHLSPSNLPTNPLDLFRQWFTSVQGIVHEPEAMALSTASADGIPSTRIVLLKQADNHGFVFFTNYNSRKSREMQANPHASLAFYWREDHRQVRVVGPVEKVSREESEAYFQTRPLGSKIGAWASNQSAAIAEGELDHQINQIKKKFGVKEGDVDADIPLPDHWGGWRVIPNEVEFWAGKPSRLHDRVCYRRWDGPTNSEWRIERLAP</sequence>
<dbReference type="EMBL" id="JAGFNK010000009">
    <property type="protein sequence ID" value="KAI9512372.1"/>
    <property type="molecule type" value="Genomic_DNA"/>
</dbReference>
<gene>
    <name evidence="1" type="ORF">F5148DRAFT_1162814</name>
</gene>
<evidence type="ECO:0000313" key="2">
    <source>
        <dbReference type="Proteomes" id="UP001207468"/>
    </source>
</evidence>
<organism evidence="1 2">
    <name type="scientific">Russula earlei</name>
    <dbReference type="NCBI Taxonomy" id="71964"/>
    <lineage>
        <taxon>Eukaryota</taxon>
        <taxon>Fungi</taxon>
        <taxon>Dikarya</taxon>
        <taxon>Basidiomycota</taxon>
        <taxon>Agaricomycotina</taxon>
        <taxon>Agaricomycetes</taxon>
        <taxon>Russulales</taxon>
        <taxon>Russulaceae</taxon>
        <taxon>Russula</taxon>
    </lineage>
</organism>
<accession>A0ACC0UNG3</accession>
<comment type="caution">
    <text evidence="1">The sequence shown here is derived from an EMBL/GenBank/DDBJ whole genome shotgun (WGS) entry which is preliminary data.</text>
</comment>
<keyword evidence="2" id="KW-1185">Reference proteome</keyword>